<dbReference type="InterPro" id="IPR004087">
    <property type="entry name" value="KH_dom"/>
</dbReference>
<keyword evidence="2 8" id="KW-0963">Cytoplasm</keyword>
<dbReference type="GO" id="GO:0005829">
    <property type="term" value="C:cytosol"/>
    <property type="evidence" value="ECO:0007669"/>
    <property type="project" value="TreeGrafter"/>
</dbReference>
<keyword evidence="4 8" id="KW-0548">Nucleotidyltransferase</keyword>
<gene>
    <name evidence="8" type="primary">pnp</name>
    <name evidence="11" type="ORF">MICH65_0286</name>
</gene>
<dbReference type="SUPFAM" id="SSF54791">
    <property type="entry name" value="Eukaryotic type KH-domain (KH-domain type I)"/>
    <property type="match status" value="1"/>
</dbReference>
<evidence type="ECO:0000256" key="4">
    <source>
        <dbReference type="ARBA" id="ARBA00022695"/>
    </source>
</evidence>
<keyword evidence="7 8" id="KW-0694">RNA-binding</keyword>
<comment type="catalytic activity">
    <reaction evidence="8">
        <text>RNA(n+1) + phosphate = RNA(n) + a ribonucleoside 5'-diphosphate</text>
        <dbReference type="Rhea" id="RHEA:22096"/>
        <dbReference type="Rhea" id="RHEA-COMP:14527"/>
        <dbReference type="Rhea" id="RHEA-COMP:17342"/>
        <dbReference type="ChEBI" id="CHEBI:43474"/>
        <dbReference type="ChEBI" id="CHEBI:57930"/>
        <dbReference type="ChEBI" id="CHEBI:140395"/>
        <dbReference type="EC" id="2.7.7.8"/>
    </reaction>
</comment>
<sequence length="745" mass="80990">MTQNPSLSTTISLDGTQDITIEANRFAPQAAGSALVRSGDTVVFAAVVSGKPKADVDFFPLTVEYREKHYAGGIISSSRFIKRESRPSDNEILTARLIDRSIRPLFPKGFYDDVQVIVSPLSIDQESEPEILSIIAASAALSFSSLPWEGPIGAVRVGMDDKGHFLINPTNSQKTNSKLDLVVSGAQGSIAMVEAGAHEVNESTVLEALDHGQKNIDLIIKAISDLAAKLGKSKLQVEPEKFDATLVKLVEDKLDVNQILSDSKTNGGEGINISNLVDQLINDDQEIDRIQVAKLIDDRIRNAIRSQLLDKNTRFDGRAIDEIRQLSSEVSLLPRTHGSALFMRGLTHVLSTVTLASPGSEQLIEGMKGEQTKRYMHHYNMPPYATGEPGRIGGPNRREIGHGALAERALEPVLPSQDQFSYTIRVVSEVLSGNGSTSQASVCGSTLALMDAGVPIKKPVAGIAMGLITDGKKYITLTDIAGLEDHFGDMDFKVAGTVDGITAIQMDVKVTGVSAQVLKDALEQARVGRLAILENMKKTIDQPRSQLSPFAPRVVTLQIDPTKIGVVIGPGGKTIRPIQEDLDVEINIEDDGLVSITGTNPENVNQAKKMIEDLTAEVEVGKVYSGKVQRIQPFGAFVEILPGKDGLVHVSNMGKEFVSDPHQLVKEGDQVQVKVFEIDSQGRVNLTMNLDDNPASRDRTTSPRRESRQDQSSRPSQTRSSRPRTSNKPGATRNESRFSRFNDKR</sequence>
<dbReference type="InterPro" id="IPR012340">
    <property type="entry name" value="NA-bd_OB-fold"/>
</dbReference>
<feature type="compositionally biased region" description="Basic and acidic residues" evidence="9">
    <location>
        <begin position="694"/>
        <end position="711"/>
    </location>
</feature>
<dbReference type="GO" id="GO:0004654">
    <property type="term" value="F:polyribonucleotide nucleotidyltransferase activity"/>
    <property type="evidence" value="ECO:0007669"/>
    <property type="project" value="UniProtKB-UniRule"/>
</dbReference>
<name>A0A857N555_9BACT</name>
<dbReference type="GO" id="GO:0006402">
    <property type="term" value="P:mRNA catabolic process"/>
    <property type="evidence" value="ECO:0007669"/>
    <property type="project" value="UniProtKB-UniRule"/>
</dbReference>
<dbReference type="KEGG" id="caqa:MICH65_0286"/>
<dbReference type="NCBIfam" id="NF008805">
    <property type="entry name" value="PRK11824.1"/>
    <property type="match status" value="1"/>
</dbReference>
<evidence type="ECO:0000256" key="2">
    <source>
        <dbReference type="ARBA" id="ARBA00022490"/>
    </source>
</evidence>
<dbReference type="Pfam" id="PF00575">
    <property type="entry name" value="S1"/>
    <property type="match status" value="1"/>
</dbReference>
<dbReference type="CDD" id="cd02393">
    <property type="entry name" value="KH-I_PNPase"/>
    <property type="match status" value="1"/>
</dbReference>
<evidence type="ECO:0000256" key="9">
    <source>
        <dbReference type="SAM" id="MobiDB-lite"/>
    </source>
</evidence>
<dbReference type="PROSITE" id="PS50084">
    <property type="entry name" value="KH_TYPE_1"/>
    <property type="match status" value="1"/>
</dbReference>
<comment type="function">
    <text evidence="8">Involved in mRNA degradation. Catalyzes the phosphorolysis of single-stranded polyribonucleotides processively in the 3'- to 5'-direction.</text>
</comment>
<organism evidence="11 12">
    <name type="scientific">Candidatus Chazhemtobacterium aquaticus</name>
    <dbReference type="NCBI Taxonomy" id="2715735"/>
    <lineage>
        <taxon>Bacteria</taxon>
        <taxon>Candidatus Chazhemtobacteraceae</taxon>
        <taxon>Candidatus Chazhemtobacterium</taxon>
    </lineage>
</organism>
<dbReference type="Gene3D" id="2.40.50.140">
    <property type="entry name" value="Nucleic acid-binding proteins"/>
    <property type="match status" value="1"/>
</dbReference>
<evidence type="ECO:0000259" key="10">
    <source>
        <dbReference type="PROSITE" id="PS50126"/>
    </source>
</evidence>
<dbReference type="HAMAP" id="MF_01595">
    <property type="entry name" value="PNPase"/>
    <property type="match status" value="1"/>
</dbReference>
<dbReference type="CDD" id="cd04472">
    <property type="entry name" value="S1_PNPase"/>
    <property type="match status" value="1"/>
</dbReference>
<dbReference type="Pfam" id="PF03725">
    <property type="entry name" value="RNase_PH_C"/>
    <property type="match status" value="1"/>
</dbReference>
<dbReference type="NCBIfam" id="TIGR03591">
    <property type="entry name" value="polynuc_phos"/>
    <property type="match status" value="1"/>
</dbReference>
<dbReference type="EMBL" id="CP047901">
    <property type="protein sequence ID" value="QHO63267.1"/>
    <property type="molecule type" value="Genomic_DNA"/>
</dbReference>
<dbReference type="InterPro" id="IPR001247">
    <property type="entry name" value="ExoRNase_PH_dom1"/>
</dbReference>
<dbReference type="PROSITE" id="PS50126">
    <property type="entry name" value="S1"/>
    <property type="match status" value="1"/>
</dbReference>
<comment type="similarity">
    <text evidence="1 8">Belongs to the polyribonucleotide nucleotidyltransferase family.</text>
</comment>
<feature type="binding site" evidence="8">
    <location>
        <position position="485"/>
    </location>
    <ligand>
        <name>Mg(2+)</name>
        <dbReference type="ChEBI" id="CHEBI:18420"/>
    </ligand>
</feature>
<evidence type="ECO:0000313" key="11">
    <source>
        <dbReference type="EMBL" id="QHO63267.1"/>
    </source>
</evidence>
<protein>
    <recommendedName>
        <fullName evidence="8">Polyribonucleotide nucleotidyltransferase</fullName>
        <ecNumber evidence="8">2.7.7.8</ecNumber>
    </recommendedName>
    <alternativeName>
        <fullName evidence="8">Polynucleotide phosphorylase</fullName>
        <shortName evidence="8">PNPase</shortName>
    </alternativeName>
</protein>
<feature type="region of interest" description="Disordered" evidence="9">
    <location>
        <begin position="686"/>
        <end position="745"/>
    </location>
</feature>
<comment type="subcellular location">
    <subcellularLocation>
        <location evidence="8">Cytoplasm</location>
    </subcellularLocation>
</comment>
<dbReference type="InterPro" id="IPR027408">
    <property type="entry name" value="PNPase/RNase_PH_dom_sf"/>
</dbReference>
<evidence type="ECO:0000256" key="5">
    <source>
        <dbReference type="ARBA" id="ARBA00022723"/>
    </source>
</evidence>
<dbReference type="SUPFAM" id="SSF54211">
    <property type="entry name" value="Ribosomal protein S5 domain 2-like"/>
    <property type="match status" value="2"/>
</dbReference>
<dbReference type="FunFam" id="2.40.50.140:FF:000051">
    <property type="entry name" value="RNA-binding transcriptional accessory protein"/>
    <property type="match status" value="1"/>
</dbReference>
<comment type="cofactor">
    <cofactor evidence="8">
        <name>Mg(2+)</name>
        <dbReference type="ChEBI" id="CHEBI:18420"/>
    </cofactor>
</comment>
<dbReference type="FunFam" id="3.30.1370.10:FF:000001">
    <property type="entry name" value="Polyribonucleotide nucleotidyltransferase"/>
    <property type="match status" value="1"/>
</dbReference>
<dbReference type="InterPro" id="IPR015847">
    <property type="entry name" value="ExoRNase_PH_dom2"/>
</dbReference>
<keyword evidence="3 8" id="KW-0808">Transferase</keyword>
<evidence type="ECO:0000256" key="7">
    <source>
        <dbReference type="ARBA" id="ARBA00022884"/>
    </source>
</evidence>
<evidence type="ECO:0000256" key="1">
    <source>
        <dbReference type="ARBA" id="ARBA00007404"/>
    </source>
</evidence>
<dbReference type="InterPro" id="IPR003029">
    <property type="entry name" value="S1_domain"/>
</dbReference>
<dbReference type="EC" id="2.7.7.8" evidence="8"/>
<dbReference type="PANTHER" id="PTHR11252:SF0">
    <property type="entry name" value="POLYRIBONUCLEOTIDE NUCLEOTIDYLTRANSFERASE 1, MITOCHONDRIAL"/>
    <property type="match status" value="1"/>
</dbReference>
<dbReference type="GO" id="GO:0000175">
    <property type="term" value="F:3'-5'-RNA exonuclease activity"/>
    <property type="evidence" value="ECO:0007669"/>
    <property type="project" value="TreeGrafter"/>
</dbReference>
<feature type="domain" description="S1 motif" evidence="10">
    <location>
        <begin position="621"/>
        <end position="689"/>
    </location>
</feature>
<dbReference type="InterPro" id="IPR012162">
    <property type="entry name" value="PNPase"/>
</dbReference>
<dbReference type="GO" id="GO:0006396">
    <property type="term" value="P:RNA processing"/>
    <property type="evidence" value="ECO:0007669"/>
    <property type="project" value="InterPro"/>
</dbReference>
<dbReference type="Proteomes" id="UP000463983">
    <property type="component" value="Chromosome"/>
</dbReference>
<feature type="compositionally biased region" description="Low complexity" evidence="9">
    <location>
        <begin position="712"/>
        <end position="726"/>
    </location>
</feature>
<keyword evidence="12" id="KW-1185">Reference proteome</keyword>
<keyword evidence="5 8" id="KW-0479">Metal-binding</keyword>
<proteinExistence type="inferred from homology"/>
<dbReference type="InterPro" id="IPR036345">
    <property type="entry name" value="ExoRNase_PH_dom2_sf"/>
</dbReference>
<dbReference type="InterPro" id="IPR020568">
    <property type="entry name" value="Ribosomal_Su5_D2-typ_SF"/>
</dbReference>
<dbReference type="InterPro" id="IPR036456">
    <property type="entry name" value="PNPase_PH_RNA-bd_sf"/>
</dbReference>
<evidence type="ECO:0000256" key="8">
    <source>
        <dbReference type="HAMAP-Rule" id="MF_01595"/>
    </source>
</evidence>
<feature type="compositionally biased region" description="Basic and acidic residues" evidence="9">
    <location>
        <begin position="734"/>
        <end position="745"/>
    </location>
</feature>
<dbReference type="Gene3D" id="3.30.230.70">
    <property type="entry name" value="GHMP Kinase, N-terminal domain"/>
    <property type="match status" value="2"/>
</dbReference>
<dbReference type="AlphaFoldDB" id="A0A857N555"/>
<accession>A0A857N555</accession>
<feature type="binding site" evidence="8">
    <location>
        <position position="491"/>
    </location>
    <ligand>
        <name>Mg(2+)</name>
        <dbReference type="ChEBI" id="CHEBI:18420"/>
    </ligand>
</feature>
<dbReference type="Pfam" id="PF00013">
    <property type="entry name" value="KH_1"/>
    <property type="match status" value="1"/>
</dbReference>
<dbReference type="SMART" id="SM00322">
    <property type="entry name" value="KH"/>
    <property type="match status" value="1"/>
</dbReference>
<dbReference type="PIRSF" id="PIRSF005499">
    <property type="entry name" value="PNPase"/>
    <property type="match status" value="1"/>
</dbReference>
<dbReference type="Pfam" id="PF01138">
    <property type="entry name" value="RNase_PH"/>
    <property type="match status" value="2"/>
</dbReference>
<dbReference type="SUPFAM" id="SSF46915">
    <property type="entry name" value="Polynucleotide phosphorylase/guanosine pentaphosphate synthase (PNPase/GPSI), domain 3"/>
    <property type="match status" value="1"/>
</dbReference>
<dbReference type="InterPro" id="IPR004088">
    <property type="entry name" value="KH_dom_type_1"/>
</dbReference>
<dbReference type="GO" id="GO:0000287">
    <property type="term" value="F:magnesium ion binding"/>
    <property type="evidence" value="ECO:0007669"/>
    <property type="project" value="UniProtKB-UniRule"/>
</dbReference>
<dbReference type="SUPFAM" id="SSF55666">
    <property type="entry name" value="Ribonuclease PH domain 2-like"/>
    <property type="match status" value="2"/>
</dbReference>
<dbReference type="InterPro" id="IPR036612">
    <property type="entry name" value="KH_dom_type_1_sf"/>
</dbReference>
<dbReference type="SUPFAM" id="SSF50249">
    <property type="entry name" value="Nucleic acid-binding proteins"/>
    <property type="match status" value="1"/>
</dbReference>
<dbReference type="SMART" id="SM00316">
    <property type="entry name" value="S1"/>
    <property type="match status" value="1"/>
</dbReference>
<dbReference type="RefSeq" id="WP_161931653.1">
    <property type="nucleotide sequence ID" value="NZ_CP047901.1"/>
</dbReference>
<reference evidence="12" key="1">
    <citation type="journal article" date="2020" name="Microorganisms">
        <title>Complete Genome of a Member of a New Bacterial Lineage in the Microgenomates Group Reveals an Unusual Nucleotide Composition Disparity Between Two Strands of DNA and Limited Metabolic Potential.</title>
        <authorList>
            <person name="Kadnikov V.V."/>
            <person name="Mardanov A.V."/>
            <person name="Beletsky A.V."/>
            <person name="Karnachuk O.V."/>
            <person name="Ravin N.V."/>
        </authorList>
    </citation>
    <scope>NUCLEOTIDE SEQUENCE [LARGE SCALE GENOMIC DNA]</scope>
</reference>
<dbReference type="FunFam" id="3.30.230.70:FF:000002">
    <property type="entry name" value="Polyribonucleotide nucleotidyltransferase"/>
    <property type="match status" value="1"/>
</dbReference>
<dbReference type="GO" id="GO:0003729">
    <property type="term" value="F:mRNA binding"/>
    <property type="evidence" value="ECO:0007669"/>
    <property type="project" value="UniProtKB-ARBA"/>
</dbReference>
<keyword evidence="6 8" id="KW-0460">Magnesium</keyword>
<dbReference type="FunFam" id="3.30.230.70:FF:000001">
    <property type="entry name" value="Polyribonucleotide nucleotidyltransferase"/>
    <property type="match status" value="1"/>
</dbReference>
<evidence type="ECO:0000256" key="6">
    <source>
        <dbReference type="ARBA" id="ARBA00022842"/>
    </source>
</evidence>
<evidence type="ECO:0000256" key="3">
    <source>
        <dbReference type="ARBA" id="ARBA00022679"/>
    </source>
</evidence>
<dbReference type="Gene3D" id="3.30.1370.10">
    <property type="entry name" value="K Homology domain, type 1"/>
    <property type="match status" value="1"/>
</dbReference>
<dbReference type="CDD" id="cd11364">
    <property type="entry name" value="RNase_PH_PNPase_2"/>
    <property type="match status" value="1"/>
</dbReference>
<evidence type="ECO:0000313" key="12">
    <source>
        <dbReference type="Proteomes" id="UP000463983"/>
    </source>
</evidence>
<dbReference type="PANTHER" id="PTHR11252">
    <property type="entry name" value="POLYRIBONUCLEOTIDE NUCLEOTIDYLTRANSFERASE"/>
    <property type="match status" value="1"/>
</dbReference>